<accession>A0ABY7HS65</accession>
<dbReference type="Proteomes" id="UP001164712">
    <property type="component" value="Chromosome"/>
</dbReference>
<evidence type="ECO:0000313" key="2">
    <source>
        <dbReference type="Proteomes" id="UP001164712"/>
    </source>
</evidence>
<dbReference type="EMBL" id="CP114058">
    <property type="protein sequence ID" value="WAT02233.1"/>
    <property type="molecule type" value="Genomic_DNA"/>
</dbReference>
<organism evidence="1 2">
    <name type="scientific">Rouxiella chamberiensis</name>
    <dbReference type="NCBI Taxonomy" id="1513468"/>
    <lineage>
        <taxon>Bacteria</taxon>
        <taxon>Pseudomonadati</taxon>
        <taxon>Pseudomonadota</taxon>
        <taxon>Gammaproteobacteria</taxon>
        <taxon>Enterobacterales</taxon>
        <taxon>Yersiniaceae</taxon>
        <taxon>Rouxiella</taxon>
    </lineage>
</organism>
<sequence length="1526" mass="172688">MQKPDARQSLRAARGVIHDGPLALVMSKGRSTSRPVAAVSQPAADPLYQLRLVDEGLEQPLFAPPESVIDCLSCLPAAVQPVRATDMGDMIEKALLYSETLPLARVEQALTDYVHSRAMQGTNPPNVQLAGEAFPLLNTVICASEWLLRRDPVNESWHLEADEVQLFLTKLFADTPFDHNEELRAALLATAFIAPMMSKCLLAVLDDKLSVSGQLIRNNYHFIRTRIGQREPLTYRELDYLMAEIQGAFEARFFALLDAPAETVFMSPLTSGFAKIAQWHKQMIEYDFPFMLLRGNLGLQHISCLSEQGLLLNLGVRRVADAQLILSLSPENLIQLGQDLLLNNPLGALLKEFNEMEVLCTALKGEACHGIRYAVEQLKRKGVLLIQFMEAKRRLVASYHTADISPEDNIKAFQRYRQLKLQLYALALESVPETDQALFIHHLRGADGVRLQFVRLGDDEQRRRHYRPSIGFLLSLTPNAQTPTASTINPVYFVSLLPIQSDTTQPILINMASQLPAEVTQWQDYFNQQGKIELLERLSHDMARQSERYHFDLHLSGGLKVSPDLLYWQEMIDPLVQNIVDREFSISTTLLPGVAPTTLSPAPTPAGMIARLGHLLGQMIYLTPLGSCKDAVVDLIEGHIGNLLLDGGFCIYAFLPGGTEEEEGLKTVGTVIRKVLKKSIEGLLKADEGESLLSKLDSTISEVEDLFSENLLSIAQVKRSLTADNRLKPFLAAKPLNTALPLNSLSTSIRAALVWRDPLHNALFFLLSPTKDQLCAYRLDELNRLLMPNPSPWLISRMLNEAHITEPRLLAETLRTGDAEPLREALYAQDKMRNVARYALKSGSEIGEEFIVVADKSGEGVNYYPATMKSGLRPQLMLSPPGLAKDEWVIVEQTEHGLQYCGDNAMRLIAPSSRLSITGSENIYDNILNHIENIPNGWRIQSIWLQEKTTDKLVVEWLDKEGNRHFRQLGQGNRWVRWESGMQQISCLMPARVRRNNPAERPSVTQLFSPAHCGYLIVPPVSDPRRAEALNALSTEFSNLPEPLILKRIECADLARSIVEDFSDIWQEVPDLLRQYLGELLAWNIDASEFEAFPSLLYTLARFSYSISHDAVLDEEEREKCLAFVQRTQLLLEQFQRLKEKSIVNKQSKLEFHASRVDYFNAFIANNLKANHWLNRWIERIKNPNKVQGKFIIKARTPAKIARDYSFLYQGASDAFTKLNQMAEEIGTKLSSPEFPDYLKQVLESFFCAPFSDIQVQGFKENLLAYLEKIHRVDMTNIIVVADRYAAGRLVAGCLNTPLEKLAFSENVLSFVYSNDKDNHIYLLDYLSNKEFIEYSLAHELGHLTFNNKKYAMPEEIYLNTDSILKNFNIYGASRVARKLMSDRAFFLDYIARDFDFALAFYRHFTAHSTDNVHKEALHEYFSTFLDSFSSGTFYQYDPAARKRELRPLISMLFSQPSMQLNMAYFNPDIFCGLFGYAYEHALALSAPRGHSSKRAVNAQTVEEDYFSSLILSAIFEKHLQQKSPK</sequence>
<keyword evidence="2" id="KW-1185">Reference proteome</keyword>
<proteinExistence type="predicted"/>
<name>A0ABY7HS65_9GAMM</name>
<gene>
    <name evidence="1" type="ORF">O1V66_06220</name>
</gene>
<dbReference type="RefSeq" id="WP_269128216.1">
    <property type="nucleotide sequence ID" value="NZ_CP114058.1"/>
</dbReference>
<protein>
    <submittedName>
        <fullName evidence="1">Uncharacterized protein</fullName>
    </submittedName>
</protein>
<reference evidence="1" key="1">
    <citation type="submission" date="2022-12" db="EMBL/GenBank/DDBJ databases">
        <title>Complete genome sequence of an Australian strain of Rouxiella badensis DAR84756 and resolution of the R. badensis DSM100043 and R. chamberiensis DSM28324 genomes.</title>
        <authorList>
            <person name="Paul S."/>
            <person name="Anderson P.J."/>
            <person name="Maynard G."/>
            <person name="Dyall-Smith M."/>
            <person name="Kudinha T."/>
        </authorList>
    </citation>
    <scope>NUCLEOTIDE SEQUENCE</scope>
    <source>
        <strain evidence="1">DSM 28324</strain>
    </source>
</reference>
<evidence type="ECO:0000313" key="1">
    <source>
        <dbReference type="EMBL" id="WAT02233.1"/>
    </source>
</evidence>